<feature type="domain" description="GGDEF" evidence="5">
    <location>
        <begin position="242"/>
        <end position="375"/>
    </location>
</feature>
<feature type="transmembrane region" description="Helical" evidence="4">
    <location>
        <begin position="152"/>
        <end position="174"/>
    </location>
</feature>
<keyword evidence="4" id="KW-0812">Transmembrane</keyword>
<feature type="transmembrane region" description="Helical" evidence="4">
    <location>
        <begin position="65"/>
        <end position="88"/>
    </location>
</feature>
<comment type="cofactor">
    <cofactor evidence="1">
        <name>Mg(2+)</name>
        <dbReference type="ChEBI" id="CHEBI:18420"/>
    </cofactor>
</comment>
<evidence type="ECO:0000259" key="5">
    <source>
        <dbReference type="PROSITE" id="PS50887"/>
    </source>
</evidence>
<dbReference type="RefSeq" id="WP_005898225.1">
    <property type="nucleotide sequence ID" value="NZ_AQGQ01000037.1"/>
</dbReference>
<dbReference type="InterPro" id="IPR000160">
    <property type="entry name" value="GGDEF_dom"/>
</dbReference>
<dbReference type="PATRIC" id="fig|1268236.3.peg.1572"/>
<dbReference type="Gene3D" id="3.30.70.270">
    <property type="match status" value="1"/>
</dbReference>
<name>R1H4Z7_9GAMM</name>
<dbReference type="FunFam" id="3.30.70.270:FF:000001">
    <property type="entry name" value="Diguanylate cyclase domain protein"/>
    <property type="match status" value="1"/>
</dbReference>
<feature type="transmembrane region" description="Helical" evidence="4">
    <location>
        <begin position="121"/>
        <end position="140"/>
    </location>
</feature>
<sequence length="383" mass="42543">MTIHTPTLLLISLAINLMSALLMLFIHRLKPGRGNFLLWSLSAFVFSFSILLLCLGVMTDHVALGLFWGGFTSLICVLLLLAGFYALYDNPLNTWRVRCSVSLFLLSYLVLASLFDVRLVLALIESVIYLWCACLIFSLSQTQKRVLHTVSLIYLVHFVILLSQGIALLVQALGPDQQAKQWLLDVIFFMHMTLTIGSVLLLPLVAYTESEQTLLMLSERDPLTGVLNRRGLFKSGDGQADGLLSVVVLDIDHFKQVNDRFGHGCGDEVIRFVAQTLISEVRKDDLVGRIGGEEFAIIMRGVSDQDAFSICDRIRSQIETRSRQGACLPCEGITVSVGGICSCGQGDLAQLLLRADEAMYRVKGEGRNGVRFLPELERHHLLV</sequence>
<dbReference type="EC" id="2.7.7.65" evidence="2"/>
<dbReference type="InterPro" id="IPR050469">
    <property type="entry name" value="Diguanylate_Cyclase"/>
</dbReference>
<dbReference type="PANTHER" id="PTHR45138:SF9">
    <property type="entry name" value="DIGUANYLATE CYCLASE DGCM-RELATED"/>
    <property type="match status" value="1"/>
</dbReference>
<gene>
    <name evidence="6" type="ORF">G113_07925</name>
</gene>
<feature type="transmembrane region" description="Helical" evidence="4">
    <location>
        <begin position="6"/>
        <end position="26"/>
    </location>
</feature>
<keyword evidence="7" id="KW-1185">Reference proteome</keyword>
<comment type="caution">
    <text evidence="6">The sequence shown here is derived from an EMBL/GenBank/DDBJ whole genome shotgun (WGS) entry which is preliminary data.</text>
</comment>
<evidence type="ECO:0000313" key="7">
    <source>
        <dbReference type="Proteomes" id="UP000013526"/>
    </source>
</evidence>
<feature type="transmembrane region" description="Helical" evidence="4">
    <location>
        <begin position="38"/>
        <end position="59"/>
    </location>
</feature>
<keyword evidence="4" id="KW-1133">Transmembrane helix</keyword>
<dbReference type="GO" id="GO:0052621">
    <property type="term" value="F:diguanylate cyclase activity"/>
    <property type="evidence" value="ECO:0007669"/>
    <property type="project" value="UniProtKB-EC"/>
</dbReference>
<dbReference type="NCBIfam" id="TIGR00254">
    <property type="entry name" value="GGDEF"/>
    <property type="match status" value="1"/>
</dbReference>
<evidence type="ECO:0000256" key="2">
    <source>
        <dbReference type="ARBA" id="ARBA00012528"/>
    </source>
</evidence>
<dbReference type="PROSITE" id="PS50887">
    <property type="entry name" value="GGDEF"/>
    <property type="match status" value="1"/>
</dbReference>
<proteinExistence type="predicted"/>
<dbReference type="Pfam" id="PF00990">
    <property type="entry name" value="GGDEF"/>
    <property type="match status" value="1"/>
</dbReference>
<evidence type="ECO:0000256" key="3">
    <source>
        <dbReference type="ARBA" id="ARBA00034247"/>
    </source>
</evidence>
<keyword evidence="4" id="KW-0472">Membrane</keyword>
<feature type="transmembrane region" description="Helical" evidence="4">
    <location>
        <begin position="186"/>
        <end position="207"/>
    </location>
</feature>
<evidence type="ECO:0000256" key="4">
    <source>
        <dbReference type="SAM" id="Phobius"/>
    </source>
</evidence>
<evidence type="ECO:0000313" key="6">
    <source>
        <dbReference type="EMBL" id="EOD55611.1"/>
    </source>
</evidence>
<dbReference type="CDD" id="cd01949">
    <property type="entry name" value="GGDEF"/>
    <property type="match status" value="1"/>
</dbReference>
<dbReference type="InterPro" id="IPR043128">
    <property type="entry name" value="Rev_trsase/Diguanyl_cyclase"/>
</dbReference>
<evidence type="ECO:0000256" key="1">
    <source>
        <dbReference type="ARBA" id="ARBA00001946"/>
    </source>
</evidence>
<dbReference type="InterPro" id="IPR029787">
    <property type="entry name" value="Nucleotide_cyclase"/>
</dbReference>
<comment type="catalytic activity">
    <reaction evidence="3">
        <text>2 GTP = 3',3'-c-di-GMP + 2 diphosphate</text>
        <dbReference type="Rhea" id="RHEA:24898"/>
        <dbReference type="ChEBI" id="CHEBI:33019"/>
        <dbReference type="ChEBI" id="CHEBI:37565"/>
        <dbReference type="ChEBI" id="CHEBI:58805"/>
        <dbReference type="EC" id="2.7.7.65"/>
    </reaction>
</comment>
<dbReference type="AlphaFoldDB" id="R1H4Z7"/>
<dbReference type="OrthoDB" id="9776960at2"/>
<dbReference type="SMART" id="SM00267">
    <property type="entry name" value="GGDEF"/>
    <property type="match status" value="1"/>
</dbReference>
<dbReference type="SUPFAM" id="SSF55073">
    <property type="entry name" value="Nucleotide cyclase"/>
    <property type="match status" value="1"/>
</dbReference>
<reference evidence="6 7" key="1">
    <citation type="journal article" date="2013" name="Genome Announc.">
        <title>Draft Genome Sequence of Aeromonas molluscorum Strain 848TT, Isolated from Bivalve Molluscs.</title>
        <authorList>
            <person name="Spataro N."/>
            <person name="Farfan M."/>
            <person name="Albarral V."/>
            <person name="Sanglas A."/>
            <person name="Loren J.G."/>
            <person name="Fuste M.C."/>
            <person name="Bosch E."/>
        </authorList>
    </citation>
    <scope>NUCLEOTIDE SEQUENCE [LARGE SCALE GENOMIC DNA]</scope>
    <source>
        <strain evidence="6 7">848</strain>
    </source>
</reference>
<dbReference type="EMBL" id="AQGQ01000037">
    <property type="protein sequence ID" value="EOD55611.1"/>
    <property type="molecule type" value="Genomic_DNA"/>
</dbReference>
<dbReference type="Proteomes" id="UP000013526">
    <property type="component" value="Unassembled WGS sequence"/>
</dbReference>
<accession>R1H4Z7</accession>
<dbReference type="PANTHER" id="PTHR45138">
    <property type="entry name" value="REGULATORY COMPONENTS OF SENSORY TRANSDUCTION SYSTEM"/>
    <property type="match status" value="1"/>
</dbReference>
<organism evidence="6 7">
    <name type="scientific">Aeromonas molluscorum 848</name>
    <dbReference type="NCBI Taxonomy" id="1268236"/>
    <lineage>
        <taxon>Bacteria</taxon>
        <taxon>Pseudomonadati</taxon>
        <taxon>Pseudomonadota</taxon>
        <taxon>Gammaproteobacteria</taxon>
        <taxon>Aeromonadales</taxon>
        <taxon>Aeromonadaceae</taxon>
        <taxon>Aeromonas</taxon>
    </lineage>
</organism>
<protein>
    <recommendedName>
        <fullName evidence="2">diguanylate cyclase</fullName>
        <ecNumber evidence="2">2.7.7.65</ecNumber>
    </recommendedName>
</protein>